<evidence type="ECO:0000313" key="2">
    <source>
        <dbReference type="EMBL" id="KAJ9575342.1"/>
    </source>
</evidence>
<protein>
    <recommendedName>
        <fullName evidence="1">Serine protease gd N-terminal domain-containing protein</fullName>
    </recommendedName>
</protein>
<gene>
    <name evidence="2" type="ORF">L9F63_025710</name>
</gene>
<name>A0AAD7Z847_DIPPU</name>
<dbReference type="EMBL" id="JASPKZ010009965">
    <property type="protein sequence ID" value="KAJ9575342.1"/>
    <property type="molecule type" value="Genomic_DNA"/>
</dbReference>
<reference evidence="2" key="2">
    <citation type="submission" date="2023-05" db="EMBL/GenBank/DDBJ databases">
        <authorList>
            <person name="Fouks B."/>
        </authorList>
    </citation>
    <scope>NUCLEOTIDE SEQUENCE</scope>
    <source>
        <strain evidence="2">Stay&amp;Tobe</strain>
        <tissue evidence="2">Testes</tissue>
    </source>
</reference>
<organism evidence="2 3">
    <name type="scientific">Diploptera punctata</name>
    <name type="common">Pacific beetle cockroach</name>
    <dbReference type="NCBI Taxonomy" id="6984"/>
    <lineage>
        <taxon>Eukaryota</taxon>
        <taxon>Metazoa</taxon>
        <taxon>Ecdysozoa</taxon>
        <taxon>Arthropoda</taxon>
        <taxon>Hexapoda</taxon>
        <taxon>Insecta</taxon>
        <taxon>Pterygota</taxon>
        <taxon>Neoptera</taxon>
        <taxon>Polyneoptera</taxon>
        <taxon>Dictyoptera</taxon>
        <taxon>Blattodea</taxon>
        <taxon>Blaberoidea</taxon>
        <taxon>Blaberidae</taxon>
        <taxon>Diplopterinae</taxon>
        <taxon>Diploptera</taxon>
    </lineage>
</organism>
<proteinExistence type="predicted"/>
<sequence>GSRGSLELVNNLSQEWNRMMTGEQYSVPYRLTFPLQSPLPTIKSIAANGQVICTGRRP</sequence>
<dbReference type="InterPro" id="IPR031986">
    <property type="entry name" value="GD_N"/>
</dbReference>
<feature type="non-terminal residue" evidence="2">
    <location>
        <position position="1"/>
    </location>
</feature>
<reference evidence="2" key="1">
    <citation type="journal article" date="2023" name="IScience">
        <title>Live-bearing cockroach genome reveals convergent evolutionary mechanisms linked to viviparity in insects and beyond.</title>
        <authorList>
            <person name="Fouks B."/>
            <person name="Harrison M.C."/>
            <person name="Mikhailova A.A."/>
            <person name="Marchal E."/>
            <person name="English S."/>
            <person name="Carruthers M."/>
            <person name="Jennings E.C."/>
            <person name="Chiamaka E.L."/>
            <person name="Frigard R.A."/>
            <person name="Pippel M."/>
            <person name="Attardo G.M."/>
            <person name="Benoit J.B."/>
            <person name="Bornberg-Bauer E."/>
            <person name="Tobe S.S."/>
        </authorList>
    </citation>
    <scope>NUCLEOTIDE SEQUENCE</scope>
    <source>
        <strain evidence="2">Stay&amp;Tobe</strain>
    </source>
</reference>
<keyword evidence="3" id="KW-1185">Reference proteome</keyword>
<evidence type="ECO:0000313" key="3">
    <source>
        <dbReference type="Proteomes" id="UP001233999"/>
    </source>
</evidence>
<accession>A0AAD7Z847</accession>
<dbReference type="Proteomes" id="UP001233999">
    <property type="component" value="Unassembled WGS sequence"/>
</dbReference>
<dbReference type="AlphaFoldDB" id="A0AAD7Z847"/>
<evidence type="ECO:0000259" key="1">
    <source>
        <dbReference type="Pfam" id="PF16030"/>
    </source>
</evidence>
<feature type="non-terminal residue" evidence="2">
    <location>
        <position position="58"/>
    </location>
</feature>
<feature type="domain" description="Serine protease gd N-terminal" evidence="1">
    <location>
        <begin position="4"/>
        <end position="57"/>
    </location>
</feature>
<dbReference type="Pfam" id="PF16030">
    <property type="entry name" value="GD_N"/>
    <property type="match status" value="1"/>
</dbReference>
<comment type="caution">
    <text evidence="2">The sequence shown here is derived from an EMBL/GenBank/DDBJ whole genome shotgun (WGS) entry which is preliminary data.</text>
</comment>